<evidence type="ECO:0000256" key="1">
    <source>
        <dbReference type="ARBA" id="ARBA00006068"/>
    </source>
</evidence>
<dbReference type="Gene3D" id="3.40.630.190">
    <property type="entry name" value="LCP protein"/>
    <property type="match status" value="1"/>
</dbReference>
<feature type="domain" description="Cell envelope-related transcriptional attenuator" evidence="2">
    <location>
        <begin position="73"/>
        <end position="216"/>
    </location>
</feature>
<keyword evidence="4" id="KW-1185">Reference proteome</keyword>
<accession>A0ABX0GY75</accession>
<proteinExistence type="inferred from homology"/>
<evidence type="ECO:0000313" key="4">
    <source>
        <dbReference type="Proteomes" id="UP000800981"/>
    </source>
</evidence>
<dbReference type="InterPro" id="IPR050922">
    <property type="entry name" value="LytR/CpsA/Psr_CW_biosynth"/>
</dbReference>
<dbReference type="InterPro" id="IPR004474">
    <property type="entry name" value="LytR_CpsA_psr"/>
</dbReference>
<dbReference type="Proteomes" id="UP000800981">
    <property type="component" value="Unassembled WGS sequence"/>
</dbReference>
<sequence>MVLLVVLLLVAHVVGLTVFTLSRLQGTDALGDYAGRPADSGGTTWLLVGSDTRSGLTRAERAELHTGSAEGQRTDTIILLHAPRSGPPTLVSLPRDSYVEIAGGGRNKLNSAYASGGAPRLVRTVEQATGLRIDSYVEVGFGGVVDITDAVGGVDVCVRRAMKDEKAGLDVKAGCQELDGATALAYVRARYSDPKGDLGRIERQQQYLAALISKLTSKGVLLNPVRQWRLSAAGTGALATDGAGPLGLTRLVRAMRSVSSGDGVVTTVPVADTNYRTAAGSTVRWDERAAAGLFEDLRAGRRPSGG</sequence>
<name>A0ABX0GY75_9ACTN</name>
<evidence type="ECO:0000313" key="3">
    <source>
        <dbReference type="EMBL" id="NHC14655.1"/>
    </source>
</evidence>
<dbReference type="Pfam" id="PF03816">
    <property type="entry name" value="LytR_cpsA_psr"/>
    <property type="match status" value="1"/>
</dbReference>
<comment type="similarity">
    <text evidence="1">Belongs to the LytR/CpsA/Psr (LCP) family.</text>
</comment>
<reference evidence="3 4" key="1">
    <citation type="submission" date="2020-03" db="EMBL/GenBank/DDBJ databases">
        <title>Two novel Motilibacter sp.</title>
        <authorList>
            <person name="Liu S."/>
        </authorList>
    </citation>
    <scope>NUCLEOTIDE SEQUENCE [LARGE SCALE GENOMIC DNA]</scope>
    <source>
        <strain evidence="3 4">E257</strain>
    </source>
</reference>
<gene>
    <name evidence="3" type="ORF">G9H71_12780</name>
</gene>
<dbReference type="PANTHER" id="PTHR33392:SF6">
    <property type="entry name" value="POLYISOPRENYL-TEICHOIC ACID--PEPTIDOGLYCAN TEICHOIC ACID TRANSFERASE TAGU"/>
    <property type="match status" value="1"/>
</dbReference>
<comment type="caution">
    <text evidence="3">The sequence shown here is derived from an EMBL/GenBank/DDBJ whole genome shotgun (WGS) entry which is preliminary data.</text>
</comment>
<dbReference type="EMBL" id="JAANNP010000009">
    <property type="protein sequence ID" value="NHC14655.1"/>
    <property type="molecule type" value="Genomic_DNA"/>
</dbReference>
<evidence type="ECO:0000259" key="2">
    <source>
        <dbReference type="Pfam" id="PF03816"/>
    </source>
</evidence>
<dbReference type="NCBIfam" id="TIGR00350">
    <property type="entry name" value="lytR_cpsA_psr"/>
    <property type="match status" value="1"/>
</dbReference>
<organism evidence="3 4">
    <name type="scientific">Motilibacter deserti</name>
    <dbReference type="NCBI Taxonomy" id="2714956"/>
    <lineage>
        <taxon>Bacteria</taxon>
        <taxon>Bacillati</taxon>
        <taxon>Actinomycetota</taxon>
        <taxon>Actinomycetes</taxon>
        <taxon>Motilibacterales</taxon>
        <taxon>Motilibacteraceae</taxon>
        <taxon>Motilibacter</taxon>
    </lineage>
</organism>
<protein>
    <submittedName>
        <fullName evidence="3">LCP family protein</fullName>
    </submittedName>
</protein>
<dbReference type="PANTHER" id="PTHR33392">
    <property type="entry name" value="POLYISOPRENYL-TEICHOIC ACID--PEPTIDOGLYCAN TEICHOIC ACID TRANSFERASE TAGU"/>
    <property type="match status" value="1"/>
</dbReference>